<accession>A0A443IWM8</accession>
<keyword evidence="3" id="KW-1185">Reference proteome</keyword>
<evidence type="ECO:0000256" key="1">
    <source>
        <dbReference type="SAM" id="Phobius"/>
    </source>
</evidence>
<keyword evidence="1" id="KW-0812">Transmembrane</keyword>
<keyword evidence="1" id="KW-0472">Membrane</keyword>
<feature type="transmembrane region" description="Helical" evidence="1">
    <location>
        <begin position="125"/>
        <end position="142"/>
    </location>
</feature>
<evidence type="ECO:0000313" key="3">
    <source>
        <dbReference type="Proteomes" id="UP000273811"/>
    </source>
</evidence>
<protein>
    <submittedName>
        <fullName evidence="2">Uncharacterized protein</fullName>
    </submittedName>
</protein>
<reference evidence="2" key="1">
    <citation type="submission" date="2018-12" db="EMBL/GenBank/DDBJ databases">
        <authorList>
            <person name="Sun L."/>
            <person name="Chen Z."/>
        </authorList>
    </citation>
    <scope>NUCLEOTIDE SEQUENCE [LARGE SCALE GENOMIC DNA]</scope>
    <source>
        <strain evidence="2">DSM 16012</strain>
    </source>
</reference>
<dbReference type="InterPro" id="IPR048147">
    <property type="entry name" value="CBO0543-like"/>
</dbReference>
<dbReference type="EMBL" id="QYTU02000011">
    <property type="protein sequence ID" value="RWR12458.1"/>
    <property type="molecule type" value="Genomic_DNA"/>
</dbReference>
<feature type="transmembrane region" description="Helical" evidence="1">
    <location>
        <begin position="61"/>
        <end position="82"/>
    </location>
</feature>
<sequence>MIIVKPFKILNWQYLQKRRFLYNEPVYFPAIVFAMLLGMYLDLYFTGMGMYSFPSRPFADVFEIHIVFNLAGLPAFTWFFLWAGIRMNKAGRGLLIVLFSMAGTVLEVLSESLGMFWHAGEWKHWYTFIGYLIFLLIVWNVFKWTNIQEDRGK</sequence>
<dbReference type="AlphaFoldDB" id="A0A443IWM8"/>
<dbReference type="Proteomes" id="UP000273811">
    <property type="component" value="Unassembled WGS sequence"/>
</dbReference>
<dbReference type="OrthoDB" id="2930674at2"/>
<comment type="caution">
    <text evidence="2">The sequence shown here is derived from an EMBL/GenBank/DDBJ whole genome shotgun (WGS) entry which is preliminary data.</text>
</comment>
<feature type="transmembrane region" description="Helical" evidence="1">
    <location>
        <begin position="94"/>
        <end position="119"/>
    </location>
</feature>
<feature type="transmembrane region" description="Helical" evidence="1">
    <location>
        <begin position="20"/>
        <end position="41"/>
    </location>
</feature>
<organism evidence="2 3">
    <name type="scientific">Siminovitchia fortis</name>
    <dbReference type="NCBI Taxonomy" id="254758"/>
    <lineage>
        <taxon>Bacteria</taxon>
        <taxon>Bacillati</taxon>
        <taxon>Bacillota</taxon>
        <taxon>Bacilli</taxon>
        <taxon>Bacillales</taxon>
        <taxon>Bacillaceae</taxon>
        <taxon>Siminovitchia</taxon>
    </lineage>
</organism>
<evidence type="ECO:0000313" key="2">
    <source>
        <dbReference type="EMBL" id="RWR12458.1"/>
    </source>
</evidence>
<proteinExistence type="predicted"/>
<name>A0A443IWM8_9BACI</name>
<dbReference type="NCBIfam" id="NF041644">
    <property type="entry name" value="CBO0543_fam"/>
    <property type="match status" value="1"/>
</dbReference>
<keyword evidence="1" id="KW-1133">Transmembrane helix</keyword>
<gene>
    <name evidence="2" type="ORF">D4N35_007135</name>
</gene>